<name>A0A5H8S0A3_SALET</name>
<protein>
    <submittedName>
        <fullName evidence="1">Transposase domain-containing protein</fullName>
    </submittedName>
</protein>
<organism evidence="1">
    <name type="scientific">Salmonella enterica subsp. enterica serovar Durham</name>
    <dbReference type="NCBI Taxonomy" id="1954178"/>
    <lineage>
        <taxon>Bacteria</taxon>
        <taxon>Pseudomonadati</taxon>
        <taxon>Pseudomonadota</taxon>
        <taxon>Gammaproteobacteria</taxon>
        <taxon>Enterobacterales</taxon>
        <taxon>Enterobacteriaceae</taxon>
        <taxon>Salmonella</taxon>
    </lineage>
</organism>
<accession>A0A5H8S0A3</accession>
<comment type="caution">
    <text evidence="1">The sequence shown here is derived from an EMBL/GenBank/DDBJ whole genome shotgun (WGS) entry which is preliminary data.</text>
</comment>
<sequence length="73" mass="7794">MLADGSRSRTGHKAGAGTLVARERAAQIMGLLETAKMNGLGASLLTDELKRLPGWPEESQDELLPFPPYGVSE</sequence>
<dbReference type="EMBL" id="AAIFJK010000029">
    <property type="protein sequence ID" value="ECD6444260.1"/>
    <property type="molecule type" value="Genomic_DNA"/>
</dbReference>
<reference evidence="1" key="1">
    <citation type="submission" date="2019-03" db="EMBL/GenBank/DDBJ databases">
        <authorList>
            <person name="Ashton P.M."/>
            <person name="Dallman T."/>
            <person name="Nair S."/>
            <person name="De Pinna E."/>
            <person name="Peters T."/>
            <person name="Grant K."/>
        </authorList>
    </citation>
    <scope>NUCLEOTIDE SEQUENCE</scope>
    <source>
        <strain evidence="1">121460</strain>
    </source>
</reference>
<proteinExistence type="predicted"/>
<evidence type="ECO:0000313" key="1">
    <source>
        <dbReference type="EMBL" id="ECD6444260.1"/>
    </source>
</evidence>
<gene>
    <name evidence="1" type="ORF">E2Q46_19835</name>
</gene>
<dbReference type="AlphaFoldDB" id="A0A5H8S0A3"/>